<dbReference type="GeneID" id="37029189"/>
<sequence>MPAENLTLQILRKASQGKYGIIAQSCYDAQSVLALIKAAEEAKSPAIAQLFPVTMKQFGIHFVRFTIEACHAARVPISVHVDHAATDEDISRVLDFADAGAAVDSIMVDCSHHDTDEDNIRAAKPHCQRAKKLGMAVEVELGRLSGGEDGVATIEEGALTDPKKAERFLTELDVELLAPSIGNIHGRYVNPPDFRLELLDELQSKVGRGTKSDSMIVLHGTDDLSDELFRDCIKRGVVKVNVNSWCRDPQVESWAKTMGKKGLPDVYDEGMEAFGKACTRFFHLLGSAGKA</sequence>
<organism evidence="2 3">
    <name type="scientific">Jaminaea rosea</name>
    <dbReference type="NCBI Taxonomy" id="1569628"/>
    <lineage>
        <taxon>Eukaryota</taxon>
        <taxon>Fungi</taxon>
        <taxon>Dikarya</taxon>
        <taxon>Basidiomycota</taxon>
        <taxon>Ustilaginomycotina</taxon>
        <taxon>Exobasidiomycetes</taxon>
        <taxon>Microstromatales</taxon>
        <taxon>Microstromatales incertae sedis</taxon>
        <taxon>Jaminaea</taxon>
    </lineage>
</organism>
<dbReference type="InterPro" id="IPR050246">
    <property type="entry name" value="Class_II_FBP_aldolase"/>
</dbReference>
<dbReference type="PANTHER" id="PTHR30304:SF0">
    <property type="entry name" value="D-TAGATOSE-1,6-BISPHOSPHATE ALDOLASE SUBUNIT GATY-RELATED"/>
    <property type="match status" value="1"/>
</dbReference>
<dbReference type="EC" id="4.1.2.13" evidence="1"/>
<accession>A0A316US85</accession>
<reference evidence="2 3" key="1">
    <citation type="journal article" date="2018" name="Mol. Biol. Evol.">
        <title>Broad Genomic Sampling Reveals a Smut Pathogenic Ancestry of the Fungal Clade Ustilaginomycotina.</title>
        <authorList>
            <person name="Kijpornyongpan T."/>
            <person name="Mondo S.J."/>
            <person name="Barry K."/>
            <person name="Sandor L."/>
            <person name="Lee J."/>
            <person name="Lipzen A."/>
            <person name="Pangilinan J."/>
            <person name="LaButti K."/>
            <person name="Hainaut M."/>
            <person name="Henrissat B."/>
            <person name="Grigoriev I.V."/>
            <person name="Spatafora J.W."/>
            <person name="Aime M.C."/>
        </authorList>
    </citation>
    <scope>NUCLEOTIDE SEQUENCE [LARGE SCALE GENOMIC DNA]</scope>
    <source>
        <strain evidence="2 3">MCA 5214</strain>
    </source>
</reference>
<dbReference type="RefSeq" id="XP_025362250.1">
    <property type="nucleotide sequence ID" value="XM_025507366.1"/>
</dbReference>
<dbReference type="Pfam" id="PF01116">
    <property type="entry name" value="F_bP_aldolase"/>
    <property type="match status" value="1"/>
</dbReference>
<dbReference type="OrthoDB" id="2558351at2759"/>
<keyword evidence="1" id="KW-0456">Lyase</keyword>
<keyword evidence="1" id="KW-0324">Glycolysis</keyword>
<dbReference type="GO" id="GO:0008270">
    <property type="term" value="F:zinc ion binding"/>
    <property type="evidence" value="ECO:0007669"/>
    <property type="project" value="UniProtKB-UniRule"/>
</dbReference>
<keyword evidence="1" id="KW-0479">Metal-binding</keyword>
<comment type="cofactor">
    <cofactor evidence="1">
        <name>Zn(2+)</name>
        <dbReference type="ChEBI" id="CHEBI:29105"/>
    </cofactor>
    <text evidence="1">Binds 2 Zn(2+) ions per subunit. One is catalytic and the other provides a structural contribution.</text>
</comment>
<dbReference type="GO" id="GO:0006096">
    <property type="term" value="P:glycolytic process"/>
    <property type="evidence" value="ECO:0007669"/>
    <property type="project" value="UniProtKB-UniPathway"/>
</dbReference>
<dbReference type="SUPFAM" id="SSF51569">
    <property type="entry name" value="Aldolase"/>
    <property type="match status" value="1"/>
</dbReference>
<dbReference type="Gene3D" id="3.20.20.70">
    <property type="entry name" value="Aldolase class I"/>
    <property type="match status" value="1"/>
</dbReference>
<evidence type="ECO:0000256" key="1">
    <source>
        <dbReference type="RuleBase" id="RU366023"/>
    </source>
</evidence>
<comment type="similarity">
    <text evidence="1">Belongs to the class II fructose-bisphosphate aldolase family.</text>
</comment>
<name>A0A316US85_9BASI</name>
<dbReference type="PIRSF" id="PIRSF001359">
    <property type="entry name" value="F_bP_aldolase_II"/>
    <property type="match status" value="1"/>
</dbReference>
<dbReference type="PANTHER" id="PTHR30304">
    <property type="entry name" value="D-TAGATOSE-1,6-BISPHOSPHATE ALDOLASE"/>
    <property type="match status" value="1"/>
</dbReference>
<dbReference type="AlphaFoldDB" id="A0A316US85"/>
<gene>
    <name evidence="2" type="ORF">BDZ90DRAFT_239807</name>
</gene>
<proteinExistence type="inferred from homology"/>
<comment type="pathway">
    <text evidence="1">Carbohydrate degradation; glycolysis; D-glyceraldehyde 3-phosphate and glycerone phosphate from D-glucose: step 4/4.</text>
</comment>
<dbReference type="STRING" id="1569628.A0A316US85"/>
<dbReference type="Proteomes" id="UP000245884">
    <property type="component" value="Unassembled WGS sequence"/>
</dbReference>
<keyword evidence="1" id="KW-0862">Zinc</keyword>
<dbReference type="EMBL" id="KZ819667">
    <property type="protein sequence ID" value="PWN27638.1"/>
    <property type="molecule type" value="Genomic_DNA"/>
</dbReference>
<evidence type="ECO:0000313" key="2">
    <source>
        <dbReference type="EMBL" id="PWN27638.1"/>
    </source>
</evidence>
<dbReference type="InterPro" id="IPR000771">
    <property type="entry name" value="FBA_II"/>
</dbReference>
<dbReference type="UniPathway" id="UPA00109">
    <property type="reaction ID" value="UER00183"/>
</dbReference>
<evidence type="ECO:0000313" key="3">
    <source>
        <dbReference type="Proteomes" id="UP000245884"/>
    </source>
</evidence>
<comment type="function">
    <text evidence="1">Catalyzes the aldol condensation of dihydroxyacetone phosphate (DHAP or glycerone-phosphate) with glyceraldehyde 3-phosphate (G3P) to form fructose 1,6-bisphosphate (FBP) in gluconeogenesis and the reverse reaction in glycolysis.</text>
</comment>
<protein>
    <recommendedName>
        <fullName evidence="1">Fructose-bisphosphate aldolase</fullName>
        <shortName evidence="1">FBP aldolase</shortName>
        <ecNumber evidence="1">4.1.2.13</ecNumber>
    </recommendedName>
</protein>
<keyword evidence="3" id="KW-1185">Reference proteome</keyword>
<dbReference type="GO" id="GO:0004332">
    <property type="term" value="F:fructose-bisphosphate aldolase activity"/>
    <property type="evidence" value="ECO:0007669"/>
    <property type="project" value="UniProtKB-EC"/>
</dbReference>
<dbReference type="InterPro" id="IPR013785">
    <property type="entry name" value="Aldolase_TIM"/>
</dbReference>
<comment type="catalytic activity">
    <reaction evidence="1">
        <text>beta-D-fructose 1,6-bisphosphate = D-glyceraldehyde 3-phosphate + dihydroxyacetone phosphate</text>
        <dbReference type="Rhea" id="RHEA:14729"/>
        <dbReference type="ChEBI" id="CHEBI:32966"/>
        <dbReference type="ChEBI" id="CHEBI:57642"/>
        <dbReference type="ChEBI" id="CHEBI:59776"/>
        <dbReference type="EC" id="4.1.2.13"/>
    </reaction>
</comment>